<gene>
    <name evidence="3" type="ORF">CAOG_001533</name>
</gene>
<dbReference type="PROSITE" id="PS50003">
    <property type="entry name" value="PH_DOMAIN"/>
    <property type="match status" value="1"/>
</dbReference>
<feature type="region of interest" description="Disordered" evidence="1">
    <location>
        <begin position="222"/>
        <end position="246"/>
    </location>
</feature>
<evidence type="ECO:0000313" key="3">
    <source>
        <dbReference type="EMBL" id="KJE90190.1"/>
    </source>
</evidence>
<evidence type="ECO:0000256" key="1">
    <source>
        <dbReference type="SAM" id="MobiDB-lite"/>
    </source>
</evidence>
<feature type="compositionally biased region" description="Low complexity" evidence="1">
    <location>
        <begin position="232"/>
        <end position="246"/>
    </location>
</feature>
<dbReference type="SMART" id="SM00233">
    <property type="entry name" value="PH"/>
    <property type="match status" value="1"/>
</dbReference>
<accession>A0A0D2WJH1</accession>
<dbReference type="Pfam" id="PF00169">
    <property type="entry name" value="PH"/>
    <property type="match status" value="1"/>
</dbReference>
<dbReference type="InterPro" id="IPR011993">
    <property type="entry name" value="PH-like_dom_sf"/>
</dbReference>
<dbReference type="OrthoDB" id="43122at2759"/>
<feature type="compositionally biased region" description="Pro residues" evidence="1">
    <location>
        <begin position="222"/>
        <end position="231"/>
    </location>
</feature>
<evidence type="ECO:0000259" key="2">
    <source>
        <dbReference type="PROSITE" id="PS50003"/>
    </source>
</evidence>
<dbReference type="SUPFAM" id="SSF50729">
    <property type="entry name" value="PH domain-like"/>
    <property type="match status" value="1"/>
</dbReference>
<feature type="domain" description="PH" evidence="2">
    <location>
        <begin position="2"/>
        <end position="107"/>
    </location>
</feature>
<protein>
    <recommendedName>
        <fullName evidence="2">PH domain-containing protein</fullName>
    </recommendedName>
</protein>
<reference evidence="4" key="1">
    <citation type="submission" date="2011-02" db="EMBL/GenBank/DDBJ databases">
        <title>The Genome Sequence of Capsaspora owczarzaki ATCC 30864.</title>
        <authorList>
            <person name="Russ C."/>
            <person name="Cuomo C."/>
            <person name="Burger G."/>
            <person name="Gray M.W."/>
            <person name="Holland P.W.H."/>
            <person name="King N."/>
            <person name="Lang F.B.F."/>
            <person name="Roger A.J."/>
            <person name="Ruiz-Trillo I."/>
            <person name="Young S.K."/>
            <person name="Zeng Q."/>
            <person name="Gargeya S."/>
            <person name="Alvarado L."/>
            <person name="Berlin A."/>
            <person name="Chapman S.B."/>
            <person name="Chen Z."/>
            <person name="Freedman E."/>
            <person name="Gellesch M."/>
            <person name="Goldberg J."/>
            <person name="Griggs A."/>
            <person name="Gujja S."/>
            <person name="Heilman E."/>
            <person name="Heiman D."/>
            <person name="Howarth C."/>
            <person name="Mehta T."/>
            <person name="Neiman D."/>
            <person name="Pearson M."/>
            <person name="Roberts A."/>
            <person name="Saif S."/>
            <person name="Shea T."/>
            <person name="Shenoy N."/>
            <person name="Sisk P."/>
            <person name="Stolte C."/>
            <person name="Sykes S."/>
            <person name="White J."/>
            <person name="Yandava C."/>
            <person name="Haas B."/>
            <person name="Nusbaum C."/>
            <person name="Birren B."/>
        </authorList>
    </citation>
    <scope>NUCLEOTIDE SEQUENCE</scope>
    <source>
        <strain evidence="4">ATCC 30864</strain>
    </source>
</reference>
<sequence length="246" mass="27441">MSHIMSGWVQREESGLVKSFKRRWCVVQDTAVCVYKDDKDVLLQFEHQQPPLDVLFAEDITSVQPLVSQQGQQFGFEIGTSHGATLALRCSEDEHNEWMAAIRLLTRREKPIAVAGAPVMDFVTIECFTLRGIRVDGSIEPHILAVLSDFDGRPIDPAKRAKKIEDVRGWFCNRFVALPDVLNLMTQHEWQLQSCAAAESQTPTDKAVVQCHRLVFHRPRLPSPAPAPAPATSPTGSASSFPSVKR</sequence>
<dbReference type="PhylomeDB" id="A0A0D2WJH1"/>
<proteinExistence type="predicted"/>
<name>A0A0D2WJH1_CAPO3</name>
<dbReference type="AlphaFoldDB" id="A0A0D2WJH1"/>
<dbReference type="RefSeq" id="XP_004364401.1">
    <property type="nucleotide sequence ID" value="XM_004364344.2"/>
</dbReference>
<dbReference type="EMBL" id="KE346361">
    <property type="protein sequence ID" value="KJE90190.1"/>
    <property type="molecule type" value="Genomic_DNA"/>
</dbReference>
<dbReference type="Proteomes" id="UP000008743">
    <property type="component" value="Unassembled WGS sequence"/>
</dbReference>
<evidence type="ECO:0000313" key="4">
    <source>
        <dbReference type="Proteomes" id="UP000008743"/>
    </source>
</evidence>
<organism evidence="3 4">
    <name type="scientific">Capsaspora owczarzaki (strain ATCC 30864)</name>
    <dbReference type="NCBI Taxonomy" id="595528"/>
    <lineage>
        <taxon>Eukaryota</taxon>
        <taxon>Filasterea</taxon>
        <taxon>Capsaspora</taxon>
    </lineage>
</organism>
<keyword evidence="4" id="KW-1185">Reference proteome</keyword>
<dbReference type="Gene3D" id="2.30.29.30">
    <property type="entry name" value="Pleckstrin-homology domain (PH domain)/Phosphotyrosine-binding domain (PTB)"/>
    <property type="match status" value="1"/>
</dbReference>
<dbReference type="CDD" id="cd00821">
    <property type="entry name" value="PH"/>
    <property type="match status" value="1"/>
</dbReference>
<dbReference type="InterPro" id="IPR001849">
    <property type="entry name" value="PH_domain"/>
</dbReference>
<dbReference type="InParanoid" id="A0A0D2WJH1"/>